<gene>
    <name evidence="1" type="ORF">BV22DRAFT_576477</name>
</gene>
<name>A0ACB8BDB0_9AGAM</name>
<dbReference type="Proteomes" id="UP000790709">
    <property type="component" value="Unassembled WGS sequence"/>
</dbReference>
<reference evidence="1" key="1">
    <citation type="journal article" date="2021" name="New Phytol.">
        <title>Evolutionary innovations through gain and loss of genes in the ectomycorrhizal Boletales.</title>
        <authorList>
            <person name="Wu G."/>
            <person name="Miyauchi S."/>
            <person name="Morin E."/>
            <person name="Kuo A."/>
            <person name="Drula E."/>
            <person name="Varga T."/>
            <person name="Kohler A."/>
            <person name="Feng B."/>
            <person name="Cao Y."/>
            <person name="Lipzen A."/>
            <person name="Daum C."/>
            <person name="Hundley H."/>
            <person name="Pangilinan J."/>
            <person name="Johnson J."/>
            <person name="Barry K."/>
            <person name="LaButti K."/>
            <person name="Ng V."/>
            <person name="Ahrendt S."/>
            <person name="Min B."/>
            <person name="Choi I.G."/>
            <person name="Park H."/>
            <person name="Plett J.M."/>
            <person name="Magnuson J."/>
            <person name="Spatafora J.W."/>
            <person name="Nagy L.G."/>
            <person name="Henrissat B."/>
            <person name="Grigoriev I.V."/>
            <person name="Yang Z.L."/>
            <person name="Xu J."/>
            <person name="Martin F.M."/>
        </authorList>
    </citation>
    <scope>NUCLEOTIDE SEQUENCE</scope>
    <source>
        <strain evidence="1">KUC20120723A-06</strain>
    </source>
</reference>
<evidence type="ECO:0000313" key="2">
    <source>
        <dbReference type="Proteomes" id="UP000790709"/>
    </source>
</evidence>
<comment type="caution">
    <text evidence="1">The sequence shown here is derived from an EMBL/GenBank/DDBJ whole genome shotgun (WGS) entry which is preliminary data.</text>
</comment>
<organism evidence="1 2">
    <name type="scientific">Leucogyrophana mollusca</name>
    <dbReference type="NCBI Taxonomy" id="85980"/>
    <lineage>
        <taxon>Eukaryota</taxon>
        <taxon>Fungi</taxon>
        <taxon>Dikarya</taxon>
        <taxon>Basidiomycota</taxon>
        <taxon>Agaricomycotina</taxon>
        <taxon>Agaricomycetes</taxon>
        <taxon>Agaricomycetidae</taxon>
        <taxon>Boletales</taxon>
        <taxon>Boletales incertae sedis</taxon>
        <taxon>Leucogyrophana</taxon>
    </lineage>
</organism>
<dbReference type="EMBL" id="MU266450">
    <property type="protein sequence ID" value="KAH7923499.1"/>
    <property type="molecule type" value="Genomic_DNA"/>
</dbReference>
<protein>
    <submittedName>
        <fullName evidence="1">Uncharacterized protein</fullName>
    </submittedName>
</protein>
<accession>A0ACB8BDB0</accession>
<evidence type="ECO:0000313" key="1">
    <source>
        <dbReference type="EMBL" id="KAH7923499.1"/>
    </source>
</evidence>
<proteinExistence type="predicted"/>
<keyword evidence="2" id="KW-1185">Reference proteome</keyword>
<sequence length="153" mass="17438">MNLAVKTSLLLPNAPVADLPRLSRKPSQAQVGLPGTQRESQVQGKDGAGHRRRPELCIFAIPRISCFAYLYLEECNDCYDPDLQLFVSLVGQHYLDYIMAQLRDVLQLQPWFQNSQSTRDYLFLSACERTCLHSNRTLVRPFCQSESGVIMRC</sequence>